<comment type="cofactor">
    <cofactor evidence="9">
        <name>Zn(2+)</name>
        <dbReference type="ChEBI" id="CHEBI:29105"/>
    </cofactor>
    <text evidence="9">Binds 2 zinc ions per subunit.</text>
</comment>
<keyword evidence="3 9" id="KW-0479">Metal-binding</keyword>
<feature type="binding site" evidence="9">
    <location>
        <position position="176"/>
    </location>
    <ligand>
        <name>Zn(2+)</name>
        <dbReference type="ChEBI" id="CHEBI:29105"/>
        <label>2</label>
    </ligand>
</feature>
<evidence type="ECO:0000256" key="1">
    <source>
        <dbReference type="ARBA" id="ARBA00002204"/>
    </source>
</evidence>
<feature type="binding site" evidence="9">
    <location>
        <position position="57"/>
    </location>
    <ligand>
        <name>Zn(2+)</name>
        <dbReference type="ChEBI" id="CHEBI:29105"/>
        <label>1</label>
    </ligand>
</feature>
<dbReference type="PANTHER" id="PTHR31118">
    <property type="entry name" value="CYCLASE-LIKE PROTEIN 2"/>
    <property type="match status" value="1"/>
</dbReference>
<sequence length="214" mass="23494">MTKKTSSSWIDISQPLSHSIAHWPGDTPFTYEVSFTKEQTGSVNIGKMATSVHIGTHVDAPFHFDDHGQKIIDLAIDVFIGPARVIDVSPFSIINSAVLQSFDLFGVQRLLLKTNVPNQPERFPELIPLLDPDLGPFFKEKGIVLLGVDVPSVDPLDSKDLKTHHSFAKNGVHILENVMLDHVECGDYELIALPLPLKDADGSPVRAVIKPMAT</sequence>
<evidence type="ECO:0000256" key="3">
    <source>
        <dbReference type="ARBA" id="ARBA00022723"/>
    </source>
</evidence>
<dbReference type="Pfam" id="PF04199">
    <property type="entry name" value="Cyclase"/>
    <property type="match status" value="1"/>
</dbReference>
<protein>
    <recommendedName>
        <fullName evidence="9">Kynurenine formamidase</fullName>
        <shortName evidence="9">KFA</shortName>
        <shortName evidence="9">KFase</shortName>
        <ecNumber evidence="9">3.5.1.9</ecNumber>
    </recommendedName>
    <alternativeName>
        <fullName evidence="9">Arylformamidase</fullName>
    </alternativeName>
    <alternativeName>
        <fullName evidence="9">N-formylkynurenine formamidase</fullName>
        <shortName evidence="9">FKF</shortName>
    </alternativeName>
</protein>
<dbReference type="PANTHER" id="PTHR31118:SF32">
    <property type="entry name" value="KYNURENINE FORMAMIDASE"/>
    <property type="match status" value="1"/>
</dbReference>
<feature type="binding site" evidence="9">
    <location>
        <position position="53"/>
    </location>
    <ligand>
        <name>Zn(2+)</name>
        <dbReference type="ChEBI" id="CHEBI:29105"/>
        <label>1</label>
    </ligand>
</feature>
<evidence type="ECO:0000313" key="10">
    <source>
        <dbReference type="EMBL" id="MED5051635.1"/>
    </source>
</evidence>
<evidence type="ECO:0000256" key="4">
    <source>
        <dbReference type="ARBA" id="ARBA00022801"/>
    </source>
</evidence>
<dbReference type="EC" id="3.5.1.9" evidence="9"/>
<dbReference type="EMBL" id="JARTLI010000008">
    <property type="protein sequence ID" value="MED5051635.1"/>
    <property type="molecule type" value="Genomic_DNA"/>
</dbReference>
<evidence type="ECO:0000256" key="2">
    <source>
        <dbReference type="ARBA" id="ARBA00011738"/>
    </source>
</evidence>
<dbReference type="GO" id="GO:0019441">
    <property type="term" value="P:L-tryptophan catabolic process to kynurenine"/>
    <property type="evidence" value="ECO:0007669"/>
    <property type="project" value="UniProtKB-UniRule"/>
</dbReference>
<dbReference type="SUPFAM" id="SSF102198">
    <property type="entry name" value="Putative cyclase"/>
    <property type="match status" value="1"/>
</dbReference>
<dbReference type="HAMAP" id="MF_01969">
    <property type="entry name" value="KynB"/>
    <property type="match status" value="1"/>
</dbReference>
<name>A0ABD5ITJ6_9BACL</name>
<dbReference type="GO" id="GO:0004061">
    <property type="term" value="F:arylformamidase activity"/>
    <property type="evidence" value="ECO:0007669"/>
    <property type="project" value="UniProtKB-UniRule"/>
</dbReference>
<reference evidence="10 11" key="1">
    <citation type="submission" date="2023-03" db="EMBL/GenBank/DDBJ databases">
        <title>Bacillus Genome Sequencing.</title>
        <authorList>
            <person name="Dunlap C."/>
        </authorList>
    </citation>
    <scope>NUCLEOTIDE SEQUENCE [LARGE SCALE GENOMIC DNA]</scope>
    <source>
        <strain evidence="10 11">NRS-38</strain>
    </source>
</reference>
<comment type="function">
    <text evidence="1 9">Catalyzes the hydrolysis of N-formyl-L-kynurenine to L-kynurenine, the second step in the kynurenine pathway of tryptophan degradation.</text>
</comment>
<feature type="active site" description="Proton donor/acceptor" evidence="9">
    <location>
        <position position="63"/>
    </location>
</feature>
<comment type="pathway">
    <text evidence="8 9">Amino-acid degradation; L-tryptophan degradation via kynurenine pathway; L-kynurenine from L-tryptophan: step 2/2.</text>
</comment>
<feature type="binding site" evidence="9">
    <location>
        <position position="176"/>
    </location>
    <ligand>
        <name>Zn(2+)</name>
        <dbReference type="ChEBI" id="CHEBI:29105"/>
        <label>1</label>
    </ligand>
</feature>
<evidence type="ECO:0000256" key="7">
    <source>
        <dbReference type="ARBA" id="ARBA00048496"/>
    </source>
</evidence>
<dbReference type="Gene3D" id="3.50.30.50">
    <property type="entry name" value="Putative cyclase"/>
    <property type="match status" value="1"/>
</dbReference>
<evidence type="ECO:0000256" key="6">
    <source>
        <dbReference type="ARBA" id="ARBA00023079"/>
    </source>
</evidence>
<comment type="similarity">
    <text evidence="9">Belongs to the Cyclase 1 superfamily. KynB family.</text>
</comment>
<dbReference type="AlphaFoldDB" id="A0ABD5ITJ6"/>
<evidence type="ECO:0000313" key="11">
    <source>
        <dbReference type="Proteomes" id="UP001339962"/>
    </source>
</evidence>
<dbReference type="RefSeq" id="WP_328217858.1">
    <property type="nucleotide sequence ID" value="NZ_JARTLI010000008.1"/>
</dbReference>
<keyword evidence="6 9" id="KW-0823">Tryptophan catabolism</keyword>
<dbReference type="GO" id="GO:0008270">
    <property type="term" value="F:zinc ion binding"/>
    <property type="evidence" value="ECO:0007669"/>
    <property type="project" value="UniProtKB-UniRule"/>
</dbReference>
<comment type="catalytic activity">
    <reaction evidence="7 9">
        <text>N-formyl-L-kynurenine + H2O = L-kynurenine + formate + H(+)</text>
        <dbReference type="Rhea" id="RHEA:13009"/>
        <dbReference type="ChEBI" id="CHEBI:15377"/>
        <dbReference type="ChEBI" id="CHEBI:15378"/>
        <dbReference type="ChEBI" id="CHEBI:15740"/>
        <dbReference type="ChEBI" id="CHEBI:57959"/>
        <dbReference type="ChEBI" id="CHEBI:58629"/>
        <dbReference type="EC" id="3.5.1.9"/>
    </reaction>
</comment>
<dbReference type="NCBIfam" id="TIGR03035">
    <property type="entry name" value="trp_arylform"/>
    <property type="match status" value="1"/>
</dbReference>
<gene>
    <name evidence="9 10" type="primary">kynB</name>
    <name evidence="10" type="ORF">P9850_07130</name>
</gene>
<evidence type="ECO:0000256" key="8">
    <source>
        <dbReference type="ARBA" id="ARBA00060547"/>
    </source>
</evidence>
<feature type="binding site" evidence="9">
    <location>
        <position position="23"/>
    </location>
    <ligand>
        <name>substrate</name>
    </ligand>
</feature>
<evidence type="ECO:0000256" key="9">
    <source>
        <dbReference type="HAMAP-Rule" id="MF_01969"/>
    </source>
</evidence>
<organism evidence="10 11">
    <name type="scientific">Anoxybacteroides rupiense</name>
    <dbReference type="NCBI Taxonomy" id="311460"/>
    <lineage>
        <taxon>Bacteria</taxon>
        <taxon>Bacillati</taxon>
        <taxon>Bacillota</taxon>
        <taxon>Bacilli</taxon>
        <taxon>Bacillales</taxon>
        <taxon>Anoxybacillaceae</taxon>
        <taxon>Anoxybacteroides</taxon>
    </lineage>
</organism>
<keyword evidence="5 9" id="KW-0862">Zinc</keyword>
<dbReference type="InterPro" id="IPR037175">
    <property type="entry name" value="KFase_sf"/>
</dbReference>
<dbReference type="InterPro" id="IPR017484">
    <property type="entry name" value="Kynurenine_formamidase_bac"/>
</dbReference>
<comment type="subunit">
    <text evidence="2 9">Homodimer.</text>
</comment>
<comment type="caution">
    <text evidence="10">The sequence shown here is derived from an EMBL/GenBank/DDBJ whole genome shotgun (WGS) entry which is preliminary data.</text>
</comment>
<feature type="binding site" evidence="9">
    <location>
        <position position="59"/>
    </location>
    <ligand>
        <name>Zn(2+)</name>
        <dbReference type="ChEBI" id="CHEBI:29105"/>
        <label>2</label>
    </ligand>
</feature>
<feature type="binding site" evidence="9">
    <location>
        <position position="164"/>
    </location>
    <ligand>
        <name>Zn(2+)</name>
        <dbReference type="ChEBI" id="CHEBI:29105"/>
        <label>2</label>
    </ligand>
</feature>
<feature type="binding site" evidence="9">
    <location>
        <position position="59"/>
    </location>
    <ligand>
        <name>Zn(2+)</name>
        <dbReference type="ChEBI" id="CHEBI:29105"/>
        <label>1</label>
    </ligand>
</feature>
<evidence type="ECO:0000256" key="5">
    <source>
        <dbReference type="ARBA" id="ARBA00022833"/>
    </source>
</evidence>
<dbReference type="Proteomes" id="UP001339962">
    <property type="component" value="Unassembled WGS sequence"/>
</dbReference>
<accession>A0ABD5ITJ6</accession>
<proteinExistence type="inferred from homology"/>
<dbReference type="FunFam" id="3.50.30.50:FF:000001">
    <property type="entry name" value="Kynurenine formamidase"/>
    <property type="match status" value="1"/>
</dbReference>
<dbReference type="InterPro" id="IPR007325">
    <property type="entry name" value="KFase/CYL"/>
</dbReference>
<keyword evidence="4 9" id="KW-0378">Hydrolase</keyword>